<proteinExistence type="predicted"/>
<feature type="non-terminal residue" evidence="1">
    <location>
        <position position="1"/>
    </location>
</feature>
<evidence type="ECO:0000313" key="1">
    <source>
        <dbReference type="EMBL" id="CAF1418539.1"/>
    </source>
</evidence>
<sequence>HCILTIIKYPYLTTVYLGFAHDGYIEQFLNDKKATSISSN</sequence>
<dbReference type="EMBL" id="CAJNOV010010733">
    <property type="protein sequence ID" value="CAF1418539.1"/>
    <property type="molecule type" value="Genomic_DNA"/>
</dbReference>
<reference evidence="1" key="1">
    <citation type="submission" date="2021-02" db="EMBL/GenBank/DDBJ databases">
        <authorList>
            <person name="Nowell W R."/>
        </authorList>
    </citation>
    <scope>NUCLEOTIDE SEQUENCE</scope>
</reference>
<name>A0A815M385_9BILA</name>
<dbReference type="AlphaFoldDB" id="A0A815M385"/>
<evidence type="ECO:0000313" key="2">
    <source>
        <dbReference type="Proteomes" id="UP000663855"/>
    </source>
</evidence>
<comment type="caution">
    <text evidence="1">The sequence shown here is derived from an EMBL/GenBank/DDBJ whole genome shotgun (WGS) entry which is preliminary data.</text>
</comment>
<accession>A0A815M385</accession>
<organism evidence="1 2">
    <name type="scientific">Rotaria magnacalcarata</name>
    <dbReference type="NCBI Taxonomy" id="392030"/>
    <lineage>
        <taxon>Eukaryota</taxon>
        <taxon>Metazoa</taxon>
        <taxon>Spiralia</taxon>
        <taxon>Gnathifera</taxon>
        <taxon>Rotifera</taxon>
        <taxon>Eurotatoria</taxon>
        <taxon>Bdelloidea</taxon>
        <taxon>Philodinida</taxon>
        <taxon>Philodinidae</taxon>
        <taxon>Rotaria</taxon>
    </lineage>
</organism>
<dbReference type="Proteomes" id="UP000663855">
    <property type="component" value="Unassembled WGS sequence"/>
</dbReference>
<protein>
    <submittedName>
        <fullName evidence="1">Uncharacterized protein</fullName>
    </submittedName>
</protein>
<gene>
    <name evidence="1" type="ORF">CJN711_LOCUS22872</name>
</gene>